<reference evidence="1" key="1">
    <citation type="submission" date="2021-07" db="EMBL/GenBank/DDBJ databases">
        <authorList>
            <person name="Catto M.A."/>
            <person name="Jacobson A."/>
            <person name="Kennedy G."/>
            <person name="Labadie P."/>
            <person name="Hunt B.G."/>
            <person name="Srinivasan R."/>
        </authorList>
    </citation>
    <scope>NUCLEOTIDE SEQUENCE</scope>
    <source>
        <strain evidence="1">PL_HMW_Pooled</strain>
        <tissue evidence="1">Head</tissue>
    </source>
</reference>
<organism evidence="1 2">
    <name type="scientific">Frankliniella fusca</name>
    <dbReference type="NCBI Taxonomy" id="407009"/>
    <lineage>
        <taxon>Eukaryota</taxon>
        <taxon>Metazoa</taxon>
        <taxon>Ecdysozoa</taxon>
        <taxon>Arthropoda</taxon>
        <taxon>Hexapoda</taxon>
        <taxon>Insecta</taxon>
        <taxon>Pterygota</taxon>
        <taxon>Neoptera</taxon>
        <taxon>Paraneoptera</taxon>
        <taxon>Thysanoptera</taxon>
        <taxon>Terebrantia</taxon>
        <taxon>Thripoidea</taxon>
        <taxon>Thripidae</taxon>
        <taxon>Frankliniella</taxon>
    </lineage>
</organism>
<protein>
    <submittedName>
        <fullName evidence="1">Albonoursin synthase</fullName>
    </submittedName>
</protein>
<reference evidence="1" key="2">
    <citation type="journal article" date="2023" name="BMC Genomics">
        <title>Pest status, molecular evolution, and epigenetic factors derived from the genome assembly of Frankliniella fusca, a thysanopteran phytovirus vector.</title>
        <authorList>
            <person name="Catto M.A."/>
            <person name="Labadie P.E."/>
            <person name="Jacobson A.L."/>
            <person name="Kennedy G.G."/>
            <person name="Srinivasan R."/>
            <person name="Hunt B.G."/>
        </authorList>
    </citation>
    <scope>NUCLEOTIDE SEQUENCE</scope>
    <source>
        <strain evidence="1">PL_HMW_Pooled</strain>
    </source>
</reference>
<comment type="caution">
    <text evidence="1">The sequence shown here is derived from an EMBL/GenBank/DDBJ whole genome shotgun (WGS) entry which is preliminary data.</text>
</comment>
<accession>A0AAE1HR27</accession>
<evidence type="ECO:0000313" key="1">
    <source>
        <dbReference type="EMBL" id="KAK3925200.1"/>
    </source>
</evidence>
<dbReference type="AlphaFoldDB" id="A0AAE1HR27"/>
<name>A0AAE1HR27_9NEOP</name>
<sequence>MNVKEDEKYPYYAQIAQLRERAATKMNIRNLVDCYVDRSVEVTAASQNLGPTRAWTIAKLRRRAFAIRMIVSFTLKGIATPAGRTLTKQLHQKIIEKIEEAKPLCLK</sequence>
<keyword evidence="2" id="KW-1185">Reference proteome</keyword>
<dbReference type="Proteomes" id="UP001219518">
    <property type="component" value="Unassembled WGS sequence"/>
</dbReference>
<dbReference type="EMBL" id="JAHWGI010001223">
    <property type="protein sequence ID" value="KAK3925200.1"/>
    <property type="molecule type" value="Genomic_DNA"/>
</dbReference>
<gene>
    <name evidence="1" type="ORF">KUF71_002586</name>
</gene>
<evidence type="ECO:0000313" key="2">
    <source>
        <dbReference type="Proteomes" id="UP001219518"/>
    </source>
</evidence>
<proteinExistence type="predicted"/>